<feature type="compositionally biased region" description="Basic residues" evidence="1">
    <location>
        <begin position="1411"/>
        <end position="1421"/>
    </location>
</feature>
<dbReference type="EMBL" id="JACGWL010000012">
    <property type="protein sequence ID" value="KAK4390685.1"/>
    <property type="molecule type" value="Genomic_DNA"/>
</dbReference>
<feature type="compositionally biased region" description="Low complexity" evidence="1">
    <location>
        <begin position="1146"/>
        <end position="1170"/>
    </location>
</feature>
<feature type="region of interest" description="Disordered" evidence="1">
    <location>
        <begin position="74"/>
        <end position="106"/>
    </location>
</feature>
<dbReference type="Gene3D" id="3.30.1490.40">
    <property type="match status" value="1"/>
</dbReference>
<dbReference type="PROSITE" id="PS50829">
    <property type="entry name" value="GYF"/>
    <property type="match status" value="1"/>
</dbReference>
<dbReference type="InterPro" id="IPR003169">
    <property type="entry name" value="GYF"/>
</dbReference>
<keyword evidence="4" id="KW-1185">Reference proteome</keyword>
<dbReference type="PANTHER" id="PTHR47471">
    <property type="entry name" value="GYF DOMAIN-CONTAINING PROTEIN"/>
    <property type="match status" value="1"/>
</dbReference>
<evidence type="ECO:0000313" key="3">
    <source>
        <dbReference type="EMBL" id="KAK4390685.1"/>
    </source>
</evidence>
<protein>
    <submittedName>
        <fullName evidence="3">Protein ESSENTIAL FOR POTEXVIRUS ACCUMULATION 1</fullName>
    </submittedName>
</protein>
<reference evidence="3" key="2">
    <citation type="journal article" date="2024" name="Plant">
        <title>Genomic evolution and insights into agronomic trait innovations of Sesamum species.</title>
        <authorList>
            <person name="Miao H."/>
            <person name="Wang L."/>
            <person name="Qu L."/>
            <person name="Liu H."/>
            <person name="Sun Y."/>
            <person name="Le M."/>
            <person name="Wang Q."/>
            <person name="Wei S."/>
            <person name="Zheng Y."/>
            <person name="Lin W."/>
            <person name="Duan Y."/>
            <person name="Cao H."/>
            <person name="Xiong S."/>
            <person name="Wang X."/>
            <person name="Wei L."/>
            <person name="Li C."/>
            <person name="Ma Q."/>
            <person name="Ju M."/>
            <person name="Zhao R."/>
            <person name="Li G."/>
            <person name="Mu C."/>
            <person name="Tian Q."/>
            <person name="Mei H."/>
            <person name="Zhang T."/>
            <person name="Gao T."/>
            <person name="Zhang H."/>
        </authorList>
    </citation>
    <scope>NUCLEOTIDE SEQUENCE</scope>
    <source>
        <strain evidence="3">K16</strain>
    </source>
</reference>
<dbReference type="Proteomes" id="UP001289374">
    <property type="component" value="Unassembled WGS sequence"/>
</dbReference>
<feature type="region of interest" description="Disordered" evidence="1">
    <location>
        <begin position="47"/>
        <end position="66"/>
    </location>
</feature>
<feature type="compositionally biased region" description="Low complexity" evidence="1">
    <location>
        <begin position="692"/>
        <end position="707"/>
    </location>
</feature>
<organism evidence="3 4">
    <name type="scientific">Sesamum angolense</name>
    <dbReference type="NCBI Taxonomy" id="2727404"/>
    <lineage>
        <taxon>Eukaryota</taxon>
        <taxon>Viridiplantae</taxon>
        <taxon>Streptophyta</taxon>
        <taxon>Embryophyta</taxon>
        <taxon>Tracheophyta</taxon>
        <taxon>Spermatophyta</taxon>
        <taxon>Magnoliopsida</taxon>
        <taxon>eudicotyledons</taxon>
        <taxon>Gunneridae</taxon>
        <taxon>Pentapetalae</taxon>
        <taxon>asterids</taxon>
        <taxon>lamiids</taxon>
        <taxon>Lamiales</taxon>
        <taxon>Pedaliaceae</taxon>
        <taxon>Sesamum</taxon>
    </lineage>
</organism>
<evidence type="ECO:0000313" key="4">
    <source>
        <dbReference type="Proteomes" id="UP001289374"/>
    </source>
</evidence>
<feature type="region of interest" description="Disordered" evidence="1">
    <location>
        <begin position="689"/>
        <end position="714"/>
    </location>
</feature>
<dbReference type="PANTHER" id="PTHR47471:SF1">
    <property type="entry name" value="PROTEIN ESSENTIAL FOR POTEXVIRUS ACCUMULATION 1"/>
    <property type="match status" value="1"/>
</dbReference>
<evidence type="ECO:0000256" key="1">
    <source>
        <dbReference type="SAM" id="MobiDB-lite"/>
    </source>
</evidence>
<dbReference type="SMART" id="SM00444">
    <property type="entry name" value="GYF"/>
    <property type="match status" value="1"/>
</dbReference>
<gene>
    <name evidence="3" type="ORF">Sango_2131800</name>
</gene>
<accession>A0AAE1WC73</accession>
<feature type="domain" description="GYF" evidence="2">
    <location>
        <begin position="212"/>
        <end position="263"/>
    </location>
</feature>
<feature type="compositionally biased region" description="Basic and acidic residues" evidence="1">
    <location>
        <begin position="1119"/>
        <end position="1128"/>
    </location>
</feature>
<dbReference type="Pfam" id="PF02213">
    <property type="entry name" value="GYF"/>
    <property type="match status" value="1"/>
</dbReference>
<evidence type="ECO:0000259" key="2">
    <source>
        <dbReference type="PROSITE" id="PS50829"/>
    </source>
</evidence>
<reference evidence="3" key="1">
    <citation type="submission" date="2020-06" db="EMBL/GenBank/DDBJ databases">
        <authorList>
            <person name="Li T."/>
            <person name="Hu X."/>
            <person name="Zhang T."/>
            <person name="Song X."/>
            <person name="Zhang H."/>
            <person name="Dai N."/>
            <person name="Sheng W."/>
            <person name="Hou X."/>
            <person name="Wei L."/>
        </authorList>
    </citation>
    <scope>NUCLEOTIDE SEQUENCE</scope>
    <source>
        <strain evidence="3">K16</strain>
        <tissue evidence="3">Leaf</tissue>
    </source>
</reference>
<feature type="compositionally biased region" description="Basic and acidic residues" evidence="1">
    <location>
        <begin position="78"/>
        <end position="96"/>
    </location>
</feature>
<dbReference type="CDD" id="cd00072">
    <property type="entry name" value="GYF"/>
    <property type="match status" value="1"/>
</dbReference>
<dbReference type="InterPro" id="IPR035445">
    <property type="entry name" value="GYF-like_dom_sf"/>
</dbReference>
<feature type="region of interest" description="Disordered" evidence="1">
    <location>
        <begin position="1028"/>
        <end position="1175"/>
    </location>
</feature>
<comment type="caution">
    <text evidence="3">The sequence shown here is derived from an EMBL/GenBank/DDBJ whole genome shotgun (WGS) entry which is preliminary data.</text>
</comment>
<feature type="region of interest" description="Disordered" evidence="1">
    <location>
        <begin position="813"/>
        <end position="878"/>
    </location>
</feature>
<dbReference type="SUPFAM" id="SSF55277">
    <property type="entry name" value="GYF domain"/>
    <property type="match status" value="1"/>
</dbReference>
<feature type="region of interest" description="Disordered" evidence="1">
    <location>
        <begin position="1378"/>
        <end position="1422"/>
    </location>
</feature>
<feature type="compositionally biased region" description="Polar residues" evidence="1">
    <location>
        <begin position="848"/>
        <end position="858"/>
    </location>
</feature>
<feature type="compositionally biased region" description="Low complexity" evidence="1">
    <location>
        <begin position="1039"/>
        <end position="1061"/>
    </location>
</feature>
<sequence length="1446" mass="157455">MIRHAKYLEGGVHVPSLTQEEPIEPLAFCAPTPEELVILKGIDRGEITSSGAPQVSKDGSAGRTTTDFMQSRRNRLAGNKDDLPVSLDDSKHEAFDHPGGSSSYSEGLSHEKQIYSWPNAKVEALQEYQAFSGRKLNAEDSSRSTLDWREASTDIQKDLNNVWETSMMGSPKTKKGPPQWQVGDEPVLRGLPSAVFDREMEPHKISPPSPEDLVLYYKDPQGEIQGPFAGSDIITWFESGYFGIELQVRLASAPPDSPFSLLGDVMPHLRAKARPPPGFSAPKANEIQDLSGRLNYSTFGKLHTASSEVDVSKNDSRYKHDSTTEAENRFLESLMAGSLSTTPLEKFALSEGMQGYGGNNSFALPPLGSSTADDPYLLAKKLTLERQRSMPNPYSLWPGIDAASVAGKTDVNETSLPHSKFLSSITDNARTQHHSQNVESMSVLQGLSDHSTSTVNNGISSWLNFPVQGGLDPLQDKLDIHHSPNFPPQSAFGIQQQRLSPQNTPLTNLFAQSMDNPSKMLTPEKLLTSGISQDPQLLSLLQQQYLLQLQSQAPVASQHISLLDKLLLLKQQQKQEEQQQLMRQQQELLSQVLSEHHNNQRLSENSFAKLQTGGFASGNDVDHSHFQQPHDLFHLRSQLQAPNVRGESANAADLVLPPGDSKDISTNIGPETSMHLPHQIFANNVKQRNWDSSPSEQIVEQQESSSSTTGGMDLTKMPEQTNKYVLQQISNYDKSLGGTTSDIASSFPAEEHLGESVPQQQLAVGHENEPHDTVEALAEMKAGAFKEPLDLGEQQLDDSSSVKEVKIPEARGVKKLSEKKSKKQKSSKAFTDPAKGVSKSQQSKQSEFEGTNSGNAKSETLAVQGDAASVTEKAKRNTKKVADDLDLLPGENLLPALNHVDAGVTIETKAQPGQIPYASQVNVEAHAGQRAWKPAPGFKPKSLLEIQLEEQRRAQEEKEMQVSEISTSLGSMNVSTPWSGIVLNTDHKKFSEIGQDAVGTDTPSVPLTSIISSQADSVVDDDFINAKDTKKSRKKSAKAKNAGAKATPAVSVDVSVGSSPVDKGKYARQIPQQKEVLPAVPSGPSLGDFVTWKGEPASPPAPAWSTDSGKPHKPASLRDILKEQEKRVSSPQPVPTPQKTATNQPARGSGPSWSLSSSPAKAASPIPINSQASSHSKHKVEDDLFWGPLEQPKKEDKQYNSTFILVCYIRYISLMLVLTMHFDVLCSIGRLKSTVYRNHVVLVKKLESVVRFGAGDLHINYMVLSLVASKGIVWNGLVPKVTVALTVDMLVESDFPQLGTQGGWGSKSTPVKEAMDFKEWCESECIRLMGSKEAETLLAENLASVDPNHEFIDKFLNYKDFLPADSLEIAFKNRNDRKTTASGMGDMTSDNMAVGGSDPGSTGAVDGASKGGKKKGKKGKKVSPSVLGFNVVSNRIMMGEIQTVDD</sequence>
<name>A0AAE1WC73_9LAMI</name>
<proteinExistence type="predicted"/>